<dbReference type="AlphaFoldDB" id="A0AAE6X6X4"/>
<dbReference type="PROSITE" id="PS01328">
    <property type="entry name" value="4HBCOA_THIOESTERASE"/>
    <property type="match status" value="1"/>
</dbReference>
<keyword evidence="6" id="KW-1185">Reference proteome</keyword>
<evidence type="ECO:0000313" key="6">
    <source>
        <dbReference type="Proteomes" id="UP000276901"/>
    </source>
</evidence>
<feature type="domain" description="Thioesterase" evidence="3">
    <location>
        <begin position="15"/>
        <end position="96"/>
    </location>
</feature>
<dbReference type="PANTHER" id="PTHR31793:SF37">
    <property type="entry name" value="ACYL-COA THIOESTER HYDROLASE YBGC"/>
    <property type="match status" value="1"/>
</dbReference>
<evidence type="ECO:0000313" key="5">
    <source>
        <dbReference type="EMBL" id="RPE96568.1"/>
    </source>
</evidence>
<dbReference type="FunFam" id="3.10.129.10:FF:000004">
    <property type="entry name" value="Tol-pal system-associated acyl-CoA thioesterase"/>
    <property type="match status" value="1"/>
</dbReference>
<dbReference type="Gene3D" id="3.10.129.10">
    <property type="entry name" value="Hotdog Thioesterase"/>
    <property type="match status" value="1"/>
</dbReference>
<dbReference type="NCBIfam" id="TIGR02799">
    <property type="entry name" value="thio_ybgC"/>
    <property type="match status" value="1"/>
</dbReference>
<sequence length="129" mass="14808">MNFPIRVYYENTDAGGVVYHAQYLNFFERARTECLRTLSFSQQTLLEQNFAFVVKKLEIDYKQPARLDDLLSVETIVHEIKKASIVFEQHLWRENICLCSAKVVVASVDLAKMKPIAIPPGIYQALQAV</sequence>
<dbReference type="NCBIfam" id="TIGR00051">
    <property type="entry name" value="YbgC/FadM family acyl-CoA thioesterase"/>
    <property type="match status" value="1"/>
</dbReference>
<dbReference type="InterPro" id="IPR006684">
    <property type="entry name" value="YbgC/YbaW"/>
</dbReference>
<name>A0AAE6X6X4_9PAST</name>
<dbReference type="PIRSF" id="PIRSF003230">
    <property type="entry name" value="YbgC"/>
    <property type="match status" value="1"/>
</dbReference>
<dbReference type="EMBL" id="CP015029">
    <property type="protein sequence ID" value="QIM65019.1"/>
    <property type="molecule type" value="Genomic_DNA"/>
</dbReference>
<proteinExistence type="inferred from homology"/>
<dbReference type="InterPro" id="IPR029069">
    <property type="entry name" value="HotDog_dom_sf"/>
</dbReference>
<dbReference type="RefSeq" id="WP_123956457.1">
    <property type="nucleotide sequence ID" value="NZ_CP015029.1"/>
</dbReference>
<dbReference type="SUPFAM" id="SSF54637">
    <property type="entry name" value="Thioesterase/thiol ester dehydrase-isomerase"/>
    <property type="match status" value="1"/>
</dbReference>
<dbReference type="GO" id="GO:0047617">
    <property type="term" value="F:fatty acyl-CoA hydrolase activity"/>
    <property type="evidence" value="ECO:0007669"/>
    <property type="project" value="TreeGrafter"/>
</dbReference>
<evidence type="ECO:0000313" key="4">
    <source>
        <dbReference type="EMBL" id="QIM65019.1"/>
    </source>
</evidence>
<evidence type="ECO:0000256" key="1">
    <source>
        <dbReference type="ARBA" id="ARBA00005953"/>
    </source>
</evidence>
<reference evidence="5 6" key="2">
    <citation type="submission" date="2018-11" db="EMBL/GenBank/DDBJ databases">
        <title>Genomic Encyclopedia of Type Strains, Phase IV (KMG-IV): sequencing the most valuable type-strain genomes for metagenomic binning, comparative biology and taxonomic classification.</title>
        <authorList>
            <person name="Goeker M."/>
        </authorList>
    </citation>
    <scope>NUCLEOTIDE SEQUENCE [LARGE SCALE GENOMIC DNA]</scope>
    <source>
        <strain evidence="5 6">DSM 25797</strain>
    </source>
</reference>
<dbReference type="Proteomes" id="UP000502287">
    <property type="component" value="Chromosome"/>
</dbReference>
<dbReference type="CDD" id="cd00586">
    <property type="entry name" value="4HBT"/>
    <property type="match status" value="1"/>
</dbReference>
<protein>
    <submittedName>
        <fullName evidence="5">Acyl-CoA thioester hydrolase</fullName>
    </submittedName>
    <submittedName>
        <fullName evidence="4">Tol-pal system-associated acyl-CoA thioesterase</fullName>
    </submittedName>
</protein>
<dbReference type="PANTHER" id="PTHR31793">
    <property type="entry name" value="4-HYDROXYBENZOYL-COA THIOESTERASE FAMILY MEMBER"/>
    <property type="match status" value="1"/>
</dbReference>
<reference evidence="4 7" key="1">
    <citation type="submission" date="2016-03" db="EMBL/GenBank/DDBJ databases">
        <authorList>
            <person name="Hansen M.J."/>
            <person name="Bojesen A.M."/>
            <person name="Planet P."/>
        </authorList>
    </citation>
    <scope>NUCLEOTIDE SEQUENCE [LARGE SCALE GENOMIC DNA]</scope>
    <source>
        <strain evidence="4 7">HPA 21</strain>
    </source>
</reference>
<dbReference type="Pfam" id="PF03061">
    <property type="entry name" value="4HBT"/>
    <property type="match status" value="1"/>
</dbReference>
<dbReference type="EMBL" id="RKQT01000001">
    <property type="protein sequence ID" value="RPE96568.1"/>
    <property type="molecule type" value="Genomic_DNA"/>
</dbReference>
<keyword evidence="2 5" id="KW-0378">Hydrolase</keyword>
<evidence type="ECO:0000313" key="7">
    <source>
        <dbReference type="Proteomes" id="UP000502287"/>
    </source>
</evidence>
<dbReference type="InterPro" id="IPR006683">
    <property type="entry name" value="Thioestr_dom"/>
</dbReference>
<evidence type="ECO:0000256" key="2">
    <source>
        <dbReference type="ARBA" id="ARBA00022801"/>
    </source>
</evidence>
<gene>
    <name evidence="4" type="ORF">A4G17_06025</name>
    <name evidence="5" type="ORF">EDC49_0963</name>
</gene>
<dbReference type="KEGG" id="fcl:A4G17_06025"/>
<comment type="similarity">
    <text evidence="1">Belongs to the 4-hydroxybenzoyl-CoA thioesterase family.</text>
</comment>
<evidence type="ECO:0000259" key="3">
    <source>
        <dbReference type="Pfam" id="PF03061"/>
    </source>
</evidence>
<dbReference type="InterPro" id="IPR050563">
    <property type="entry name" value="4-hydroxybenzoyl-CoA_TE"/>
</dbReference>
<organism evidence="4 7">
    <name type="scientific">Frederiksenia canicola</name>
    <dbReference type="NCBI Taxonomy" id="123824"/>
    <lineage>
        <taxon>Bacteria</taxon>
        <taxon>Pseudomonadati</taxon>
        <taxon>Pseudomonadota</taxon>
        <taxon>Gammaproteobacteria</taxon>
        <taxon>Pasteurellales</taxon>
        <taxon>Pasteurellaceae</taxon>
        <taxon>Frederiksenia</taxon>
    </lineage>
</organism>
<dbReference type="InterPro" id="IPR014166">
    <property type="entry name" value="Tol-Pal_acyl-CoA_thioesterase"/>
</dbReference>
<dbReference type="InterPro" id="IPR008272">
    <property type="entry name" value="HB-CoA_thioesterase_AS"/>
</dbReference>
<dbReference type="Proteomes" id="UP000276901">
    <property type="component" value="Unassembled WGS sequence"/>
</dbReference>
<accession>A0AAE6X6X4</accession>